<dbReference type="InParanoid" id="A0A0H2SRT5"/>
<feature type="domain" description="N-end aminoacyl transferase N-terminal" evidence="7">
    <location>
        <begin position="16"/>
        <end position="93"/>
    </location>
</feature>
<feature type="region of interest" description="Disordered" evidence="6">
    <location>
        <begin position="108"/>
        <end position="132"/>
    </location>
</feature>
<dbReference type="FunCoup" id="A0A0H2SRT5">
    <property type="interactions" value="663"/>
</dbReference>
<dbReference type="GO" id="GO:0005737">
    <property type="term" value="C:cytoplasm"/>
    <property type="evidence" value="ECO:0007669"/>
    <property type="project" value="TreeGrafter"/>
</dbReference>
<comment type="catalytic activity">
    <reaction evidence="5">
        <text>an N-terminal L-alpha-aminoacyl-[protein] + L-arginyl-tRNA(Arg) = an N-terminal L-arginyl-L-aminoacyl-[protein] + tRNA(Arg) + H(+)</text>
        <dbReference type="Rhea" id="RHEA:10208"/>
        <dbReference type="Rhea" id="RHEA-COMP:9658"/>
        <dbReference type="Rhea" id="RHEA-COMP:9673"/>
        <dbReference type="Rhea" id="RHEA-COMP:10636"/>
        <dbReference type="Rhea" id="RHEA-COMP:10638"/>
        <dbReference type="ChEBI" id="CHEBI:15378"/>
        <dbReference type="ChEBI" id="CHEBI:78442"/>
        <dbReference type="ChEBI" id="CHEBI:78513"/>
        <dbReference type="ChEBI" id="CHEBI:78597"/>
        <dbReference type="ChEBI" id="CHEBI:83562"/>
        <dbReference type="EC" id="2.3.2.8"/>
    </reaction>
</comment>
<organism evidence="9 10">
    <name type="scientific">Schizopora paradoxa</name>
    <dbReference type="NCBI Taxonomy" id="27342"/>
    <lineage>
        <taxon>Eukaryota</taxon>
        <taxon>Fungi</taxon>
        <taxon>Dikarya</taxon>
        <taxon>Basidiomycota</taxon>
        <taxon>Agaricomycotina</taxon>
        <taxon>Agaricomycetes</taxon>
        <taxon>Hymenochaetales</taxon>
        <taxon>Schizoporaceae</taxon>
        <taxon>Schizopora</taxon>
    </lineage>
</organism>
<dbReference type="PIRSF" id="PIRSF037207">
    <property type="entry name" value="ATE1_euk"/>
    <property type="match status" value="1"/>
</dbReference>
<dbReference type="PANTHER" id="PTHR21367:SF1">
    <property type="entry name" value="ARGINYL-TRNA--PROTEIN TRANSFERASE 1"/>
    <property type="match status" value="1"/>
</dbReference>
<evidence type="ECO:0000313" key="9">
    <source>
        <dbReference type="EMBL" id="KLO19826.1"/>
    </source>
</evidence>
<dbReference type="GO" id="GO:0004057">
    <property type="term" value="F:arginyl-tRNA--protein transferase activity"/>
    <property type="evidence" value="ECO:0007669"/>
    <property type="project" value="UniProtKB-EC"/>
</dbReference>
<evidence type="ECO:0000256" key="5">
    <source>
        <dbReference type="PIRNR" id="PIRNR037207"/>
    </source>
</evidence>
<dbReference type="InterPro" id="IPR017137">
    <property type="entry name" value="Arg-tRNA-P_Trfase_1_euk"/>
</dbReference>
<dbReference type="AlphaFoldDB" id="A0A0H2SRT5"/>
<sequence length="410" mass="47093">MNEKPVLIYPEGYHASTCGYCSPPGQRSSEKSSFTVGISPVQLTCSYYQKMIDRGWRRSGEYCYKPDLHRSCCPQYTIRLNVNEFTPTRSQRKVVHRWNRFVVSDSENGDAMETDNKPSTLKRKNPPKSEPFSLLPSIHASEASFVKDQTPSHEFEVTLEPASYTDEKFELYVKYQADVHNDHRESESGFTRFLVDSPLEPSPIPYTTDPPEYLPRNYGSYHQMYRLDGKLIAMAIIDILPSCVSSVYFMYDTTWERFSLGKLSAMREASLAKEIQSFGVSEMKYLYMGFYIPSCKKMRYKGDYSPSFLLDPEEYSWHALTPAIPMLDEHRYVSFAHPDHSLKGNEVPATSEEPRISDEEASSIWTLHNGTDLQLLKSSLYWKHPVLSDALVRAIDGLGIELSRQTVFLF</sequence>
<name>A0A0H2SRT5_9AGAM</name>
<keyword evidence="4 5" id="KW-0012">Acyltransferase</keyword>
<dbReference type="Pfam" id="PF04377">
    <property type="entry name" value="ATE_C"/>
    <property type="match status" value="1"/>
</dbReference>
<accession>A0A0H2SRT5</accession>
<dbReference type="InterPro" id="IPR007471">
    <property type="entry name" value="N-end_Aminoacyl_Trfase_N"/>
</dbReference>
<evidence type="ECO:0000256" key="6">
    <source>
        <dbReference type="SAM" id="MobiDB-lite"/>
    </source>
</evidence>
<dbReference type="InterPro" id="IPR016181">
    <property type="entry name" value="Acyl_CoA_acyltransferase"/>
</dbReference>
<keyword evidence="10" id="KW-1185">Reference proteome</keyword>
<dbReference type="InterPro" id="IPR030700">
    <property type="entry name" value="N-end_Aminoacyl_Trfase"/>
</dbReference>
<dbReference type="PANTHER" id="PTHR21367">
    <property type="entry name" value="ARGININE-TRNA-PROTEIN TRANSFERASE 1"/>
    <property type="match status" value="1"/>
</dbReference>
<gene>
    <name evidence="9" type="ORF">SCHPADRAFT_898398</name>
</gene>
<dbReference type="EC" id="2.3.2.8" evidence="5"/>
<dbReference type="EMBL" id="KQ085884">
    <property type="protein sequence ID" value="KLO19826.1"/>
    <property type="molecule type" value="Genomic_DNA"/>
</dbReference>
<evidence type="ECO:0000256" key="1">
    <source>
        <dbReference type="ARBA" id="ARBA00009991"/>
    </source>
</evidence>
<dbReference type="OrthoDB" id="74183at2759"/>
<reference evidence="9 10" key="1">
    <citation type="submission" date="2015-04" db="EMBL/GenBank/DDBJ databases">
        <title>Complete genome sequence of Schizopora paradoxa KUC8140, a cosmopolitan wood degrader in East Asia.</title>
        <authorList>
            <consortium name="DOE Joint Genome Institute"/>
            <person name="Min B."/>
            <person name="Park H."/>
            <person name="Jang Y."/>
            <person name="Kim J.-J."/>
            <person name="Kim K.H."/>
            <person name="Pangilinan J."/>
            <person name="Lipzen A."/>
            <person name="Riley R."/>
            <person name="Grigoriev I.V."/>
            <person name="Spatafora J.W."/>
            <person name="Choi I.-G."/>
        </authorList>
    </citation>
    <scope>NUCLEOTIDE SEQUENCE [LARGE SCALE GENOMIC DNA]</scope>
    <source>
        <strain evidence="9 10">KUC8140</strain>
    </source>
</reference>
<dbReference type="Pfam" id="PF04376">
    <property type="entry name" value="ATE_N"/>
    <property type="match status" value="1"/>
</dbReference>
<dbReference type="InterPro" id="IPR007472">
    <property type="entry name" value="N-end_Aminoacyl_Trfase_C"/>
</dbReference>
<comment type="similarity">
    <text evidence="1 5">Belongs to the R-transferase family.</text>
</comment>
<evidence type="ECO:0000256" key="3">
    <source>
        <dbReference type="ARBA" id="ARBA00022786"/>
    </source>
</evidence>
<evidence type="ECO:0000259" key="7">
    <source>
        <dbReference type="Pfam" id="PF04376"/>
    </source>
</evidence>
<keyword evidence="2 5" id="KW-0808">Transferase</keyword>
<dbReference type="Proteomes" id="UP000053477">
    <property type="component" value="Unassembled WGS sequence"/>
</dbReference>
<dbReference type="SUPFAM" id="SSF55729">
    <property type="entry name" value="Acyl-CoA N-acyltransferases (Nat)"/>
    <property type="match status" value="1"/>
</dbReference>
<keyword evidence="3 5" id="KW-0833">Ubl conjugation pathway</keyword>
<comment type="function">
    <text evidence="5">Involved in the post-translational conjugation of arginine to the N-terminal aspartate or glutamate of a protein. This arginylation is required for degradation of the protein via the ubiquitin pathway.</text>
</comment>
<proteinExistence type="inferred from homology"/>
<protein>
    <recommendedName>
        <fullName evidence="5">Arginyl-tRNA--protein transferase 1</fullName>
        <shortName evidence="5">Arginyltransferase 1</shortName>
        <shortName evidence="5">R-transferase 1</shortName>
        <ecNumber evidence="5">2.3.2.8</ecNumber>
    </recommendedName>
    <alternativeName>
        <fullName evidence="5">Arginine-tRNA--protein transferase 1</fullName>
    </alternativeName>
</protein>
<evidence type="ECO:0000256" key="4">
    <source>
        <dbReference type="ARBA" id="ARBA00023315"/>
    </source>
</evidence>
<evidence type="ECO:0000313" key="10">
    <source>
        <dbReference type="Proteomes" id="UP000053477"/>
    </source>
</evidence>
<dbReference type="STRING" id="27342.A0A0H2SRT5"/>
<evidence type="ECO:0000256" key="2">
    <source>
        <dbReference type="ARBA" id="ARBA00022679"/>
    </source>
</evidence>
<feature type="domain" description="N-end rule aminoacyl transferase C-terminal" evidence="8">
    <location>
        <begin position="167"/>
        <end position="310"/>
    </location>
</feature>
<evidence type="ECO:0000259" key="8">
    <source>
        <dbReference type="Pfam" id="PF04377"/>
    </source>
</evidence>